<protein>
    <recommendedName>
        <fullName evidence="7">DNA-directed RNA polymerase subunit</fullName>
    </recommendedName>
</protein>
<dbReference type="InterPro" id="IPR041901">
    <property type="entry name" value="RNAP_I_Rpa43_N"/>
</dbReference>
<dbReference type="InterPro" id="IPR005576">
    <property type="entry name" value="Rpb7-like_N"/>
</dbReference>
<dbReference type="Gene3D" id="3.30.1490.120">
    <property type="entry name" value="RNA polymerase Rpb7-like, N-terminal domain"/>
    <property type="match status" value="1"/>
</dbReference>
<reference evidence="11 12" key="1">
    <citation type="submission" date="2017-04" db="EMBL/GenBank/DDBJ databases">
        <title>Draft genome of the yeast Clavispora lusitaniae type strain CBS 6936.</title>
        <authorList>
            <person name="Durrens P."/>
            <person name="Klopp C."/>
            <person name="Biteau N."/>
            <person name="Fitton-Ouhabi V."/>
            <person name="Dementhon K."/>
            <person name="Accoceberry I."/>
            <person name="Sherman D.J."/>
            <person name="Noel T."/>
        </authorList>
    </citation>
    <scope>NUCLEOTIDE SEQUENCE [LARGE SCALE GENOMIC DNA]</scope>
    <source>
        <strain evidence="11 12">CBS 6936</strain>
    </source>
</reference>
<dbReference type="GO" id="GO:0006362">
    <property type="term" value="P:transcription elongation by RNA polymerase I"/>
    <property type="evidence" value="ECO:0007669"/>
    <property type="project" value="UniProtKB-ARBA"/>
</dbReference>
<dbReference type="PANTHER" id="PTHR12709:SF5">
    <property type="entry name" value="DNA-DIRECTED RNA POLYMERASE I SUBUNIT RPA43"/>
    <property type="match status" value="1"/>
</dbReference>
<dbReference type="Pfam" id="PF17875">
    <property type="entry name" value="RPA43_OB"/>
    <property type="match status" value="1"/>
</dbReference>
<gene>
    <name evidence="11" type="ORF">A9F13_01g04906</name>
</gene>
<comment type="caution">
    <text evidence="11">The sequence shown here is derived from an EMBL/GenBank/DDBJ whole genome shotgun (WGS) entry which is preliminary data.</text>
</comment>
<keyword evidence="5 7" id="KW-0804">Transcription</keyword>
<dbReference type="GO" id="GO:0005736">
    <property type="term" value="C:RNA polymerase I complex"/>
    <property type="evidence" value="ECO:0007669"/>
    <property type="project" value="TreeGrafter"/>
</dbReference>
<evidence type="ECO:0000256" key="8">
    <source>
        <dbReference type="SAM" id="MobiDB-lite"/>
    </source>
</evidence>
<evidence type="ECO:0000313" key="11">
    <source>
        <dbReference type="EMBL" id="OVF11040.1"/>
    </source>
</evidence>
<keyword evidence="3 7" id="KW-0240">DNA-directed RNA polymerase</keyword>
<comment type="function">
    <text evidence="7">DNA-dependent RNA polymerase which catalyzes the transcription of DNA into RNA using the four ribonucleoside triphosphates as substrates.</text>
</comment>
<dbReference type="GO" id="GO:0006361">
    <property type="term" value="P:transcription initiation at RNA polymerase I promoter"/>
    <property type="evidence" value="ECO:0007669"/>
    <property type="project" value="UniProtKB-ARBA"/>
</dbReference>
<dbReference type="PANTHER" id="PTHR12709">
    <property type="entry name" value="DNA-DIRECTED RNA POLYMERASE II, III"/>
    <property type="match status" value="1"/>
</dbReference>
<proteinExistence type="inferred from homology"/>
<dbReference type="FunFam" id="3.30.1490.120:FF:000004">
    <property type="entry name" value="RNA polymerase I subunit Rpa43"/>
    <property type="match status" value="1"/>
</dbReference>
<evidence type="ECO:0000259" key="9">
    <source>
        <dbReference type="Pfam" id="PF03876"/>
    </source>
</evidence>
<evidence type="ECO:0000313" key="12">
    <source>
        <dbReference type="Proteomes" id="UP000195602"/>
    </source>
</evidence>
<evidence type="ECO:0000256" key="5">
    <source>
        <dbReference type="ARBA" id="ARBA00023163"/>
    </source>
</evidence>
<dbReference type="EMBL" id="LYUB02000001">
    <property type="protein sequence ID" value="OVF11040.1"/>
    <property type="molecule type" value="Genomic_DNA"/>
</dbReference>
<organism evidence="11 12">
    <name type="scientific">Clavispora lusitaniae</name>
    <name type="common">Candida lusitaniae</name>
    <dbReference type="NCBI Taxonomy" id="36911"/>
    <lineage>
        <taxon>Eukaryota</taxon>
        <taxon>Fungi</taxon>
        <taxon>Dikarya</taxon>
        <taxon>Ascomycota</taxon>
        <taxon>Saccharomycotina</taxon>
        <taxon>Pichiomycetes</taxon>
        <taxon>Metschnikowiaceae</taxon>
        <taxon>Clavispora</taxon>
    </lineage>
</organism>
<dbReference type="Gene3D" id="2.40.50.1060">
    <property type="match status" value="1"/>
</dbReference>
<accession>A0AA91Q4Y1</accession>
<sequence length="299" mass="32905">MPAEVRTADETSMGNSAPKRRAPNKSSNATNKDGLSECFKVVRTSLYVSLAPCHIKNPINGIKSQHLDPLIMTYSPKAGGVVLSYSNLHVSKDHHSVDSNGEPITIAKVSDSSPFSFMWVNVDMLIWCPQIGDVLEGNVYMQTASHIGLLVHDTFNASIRSRNVPQDWQFIPSQEDEFESEQSQENASSKFRSYGYWSDAEGTKVEGKITFTVRSIHTTGKMLSLEGTLVPPESEIDAQPVSQERRGSTTGVPSGRHMKFDEEPIPEIVETTEQKVESIPTYEDSDATGDSSDSDESSD</sequence>
<name>A0AA91Q4Y1_CLALS</name>
<dbReference type="CDD" id="cd04328">
    <property type="entry name" value="RNAP_I_Rpa43_N"/>
    <property type="match status" value="1"/>
</dbReference>
<feature type="region of interest" description="Disordered" evidence="8">
    <location>
        <begin position="1"/>
        <end position="30"/>
    </location>
</feature>
<evidence type="ECO:0000256" key="4">
    <source>
        <dbReference type="ARBA" id="ARBA00022553"/>
    </source>
</evidence>
<feature type="compositionally biased region" description="Acidic residues" evidence="8">
    <location>
        <begin position="283"/>
        <end position="299"/>
    </location>
</feature>
<dbReference type="Proteomes" id="UP000195602">
    <property type="component" value="Unassembled WGS sequence"/>
</dbReference>
<dbReference type="Pfam" id="PF03876">
    <property type="entry name" value="SHS2_Rpb7-N"/>
    <property type="match status" value="1"/>
</dbReference>
<dbReference type="KEGG" id="clus:A9F13_01g04906"/>
<dbReference type="AlphaFoldDB" id="A0AA91Q4Y1"/>
<evidence type="ECO:0000256" key="7">
    <source>
        <dbReference type="RuleBase" id="RU369086"/>
    </source>
</evidence>
<comment type="similarity">
    <text evidence="2">Belongs to the eukaryotic RPA43 RNA polymerase subunit family.</text>
</comment>
<comment type="subcellular location">
    <subcellularLocation>
        <location evidence="1">Nucleus</location>
        <location evidence="1">Nucleolus</location>
    </subcellularLocation>
</comment>
<evidence type="ECO:0000256" key="1">
    <source>
        <dbReference type="ARBA" id="ARBA00004604"/>
    </source>
</evidence>
<keyword evidence="4" id="KW-0597">Phosphoprotein</keyword>
<evidence type="ECO:0000256" key="3">
    <source>
        <dbReference type="ARBA" id="ARBA00022478"/>
    </source>
</evidence>
<evidence type="ECO:0000259" key="10">
    <source>
        <dbReference type="Pfam" id="PF17875"/>
    </source>
</evidence>
<dbReference type="InterPro" id="IPR041178">
    <property type="entry name" value="RPA43_OB"/>
</dbReference>
<feature type="region of interest" description="Disordered" evidence="8">
    <location>
        <begin position="226"/>
        <end position="299"/>
    </location>
</feature>
<evidence type="ECO:0000256" key="6">
    <source>
        <dbReference type="ARBA" id="ARBA00023242"/>
    </source>
</evidence>
<dbReference type="InterPro" id="IPR045113">
    <property type="entry name" value="Rpb7-like"/>
</dbReference>
<dbReference type="InterPro" id="IPR036898">
    <property type="entry name" value="RNA_pol_Rpb7-like_N_sf"/>
</dbReference>
<keyword evidence="6 7" id="KW-0539">Nucleus</keyword>
<evidence type="ECO:0000256" key="2">
    <source>
        <dbReference type="ARBA" id="ARBA00005930"/>
    </source>
</evidence>
<feature type="domain" description="RPA43 OB" evidence="10">
    <location>
        <begin position="129"/>
        <end position="229"/>
    </location>
</feature>
<feature type="domain" description="RNA polymerase Rpb7-like N-terminal" evidence="9">
    <location>
        <begin position="45"/>
        <end position="98"/>
    </location>
</feature>